<dbReference type="Pfam" id="PF22939">
    <property type="entry name" value="WHD_GPIID"/>
    <property type="match status" value="1"/>
</dbReference>
<keyword evidence="6" id="KW-1185">Reference proteome</keyword>
<evidence type="ECO:0000256" key="3">
    <source>
        <dbReference type="PROSITE-ProRule" id="PRU00023"/>
    </source>
</evidence>
<accession>A0AAD6D1D6</accession>
<dbReference type="Pfam" id="PF12796">
    <property type="entry name" value="Ank_2"/>
    <property type="match status" value="3"/>
</dbReference>
<dbReference type="InterPro" id="IPR002110">
    <property type="entry name" value="Ankyrin_rpt"/>
</dbReference>
<dbReference type="Pfam" id="PF00023">
    <property type="entry name" value="Ank"/>
    <property type="match status" value="1"/>
</dbReference>
<keyword evidence="1" id="KW-0677">Repeat</keyword>
<dbReference type="InterPro" id="IPR036770">
    <property type="entry name" value="Ankyrin_rpt-contain_sf"/>
</dbReference>
<dbReference type="AlphaFoldDB" id="A0AAD6D1D6"/>
<feature type="repeat" description="ANK" evidence="3">
    <location>
        <begin position="260"/>
        <end position="295"/>
    </location>
</feature>
<dbReference type="PANTHER" id="PTHR24198:SF165">
    <property type="entry name" value="ANKYRIN REPEAT-CONTAINING PROTEIN-RELATED"/>
    <property type="match status" value="1"/>
</dbReference>
<dbReference type="EMBL" id="JAQIZZ010000003">
    <property type="protein sequence ID" value="KAJ5547236.1"/>
    <property type="molecule type" value="Genomic_DNA"/>
</dbReference>
<dbReference type="SUPFAM" id="SSF48403">
    <property type="entry name" value="Ankyrin repeat"/>
    <property type="match status" value="2"/>
</dbReference>
<sequence>MKSALCNLPAESNGVFRASVVLINKYRDFERKLAKHVLTWVVHAKVDLTVTQLQDSFAMQETSKGENYREHKPPEDLVVSVGAGLIIKESEKGTLRLIHESAKEHLLRQNIMLKNPDLEMAKTCLTCLLVDETHDDGKPLFLSYAASHWISHIGKNCRGADEEANVAILNLLSDSTKLSRVFKAIPGSLGYGLSDITGLHAAVYFNLRSHAEKLINTRFNVNARCSNGQTALHWAVKLGRRSLSKYLIQNLADTNIRDNFKDTPLHVALKESVMDNIGIVQNLVAGGAKLNIPGALGLTALSWAIRYGPTAVAEILLKSQNDVNSEISPGWTSLRELFYHDHSSLQPPGSSAHRWTSLKDAVEQHVRYLIDVVLDRGANLNLATSDGWLPLIHAIQTKSPSRVQRLLEREPLPADVNKRDLKQNWSPLRWAFSYISPDIARLLIEYEADVNEKNDDGWVPLIQAVREIPLTQVARDKYEDIIWLLLKKGAHLETLDKEKRPALFYAVKSRNKNILWLLATAGSNSNASIRLHSNMLLDLALAKNDYSIAWLLCEHGADPNATNEGMTLMHRASRFGKLEDVNFLLDRKADVSHRDDAGYTALHLAVLGEFDTIVAELALGASRQGHLEVCDRKGNTALIIATLKRRTSMVQMLLHYRASCETPGHKGLTALHHAAKLGFNDGLRMMVRMAGDVNLRDHAGYSAVHHAVMSNNANTQTIDILEGGGADLNARAGRKELTPLMLAKHLRKHSFVSQLQEKAISRRRSNAT</sequence>
<protein>
    <recommendedName>
        <fullName evidence="4">GPI inositol-deacylase winged helix domain-containing protein</fullName>
    </recommendedName>
</protein>
<name>A0AAD6D1D6_9EURO</name>
<keyword evidence="2 3" id="KW-0040">ANK repeat</keyword>
<dbReference type="SMART" id="SM00248">
    <property type="entry name" value="ANK"/>
    <property type="match status" value="15"/>
</dbReference>
<evidence type="ECO:0000256" key="2">
    <source>
        <dbReference type="ARBA" id="ARBA00023043"/>
    </source>
</evidence>
<reference evidence="5 6" key="1">
    <citation type="journal article" date="2023" name="IMA Fungus">
        <title>Comparative genomic study of the Penicillium genus elucidates a diverse pangenome and 15 lateral gene transfer events.</title>
        <authorList>
            <person name="Petersen C."/>
            <person name="Sorensen T."/>
            <person name="Nielsen M.R."/>
            <person name="Sondergaard T.E."/>
            <person name="Sorensen J.L."/>
            <person name="Fitzpatrick D.A."/>
            <person name="Frisvad J.C."/>
            <person name="Nielsen K.L."/>
        </authorList>
    </citation>
    <scope>NUCLEOTIDE SEQUENCE [LARGE SCALE GENOMIC DNA]</scope>
    <source>
        <strain evidence="5 6">IBT 35679</strain>
    </source>
</reference>
<evidence type="ECO:0000259" key="4">
    <source>
        <dbReference type="Pfam" id="PF22939"/>
    </source>
</evidence>
<feature type="repeat" description="ANK" evidence="3">
    <location>
        <begin position="666"/>
        <end position="698"/>
    </location>
</feature>
<comment type="caution">
    <text evidence="5">The sequence shown here is derived from an EMBL/GenBank/DDBJ whole genome shotgun (WGS) entry which is preliminary data.</text>
</comment>
<feature type="repeat" description="ANK" evidence="3">
    <location>
        <begin position="564"/>
        <end position="596"/>
    </location>
</feature>
<dbReference type="PROSITE" id="PS50297">
    <property type="entry name" value="ANK_REP_REGION"/>
    <property type="match status" value="3"/>
</dbReference>
<feature type="repeat" description="ANK" evidence="3">
    <location>
        <begin position="699"/>
        <end position="733"/>
    </location>
</feature>
<dbReference type="InterPro" id="IPR054471">
    <property type="entry name" value="GPIID_WHD"/>
</dbReference>
<evidence type="ECO:0000256" key="1">
    <source>
        <dbReference type="ARBA" id="ARBA00022737"/>
    </source>
</evidence>
<feature type="repeat" description="ANK" evidence="3">
    <location>
        <begin position="227"/>
        <end position="259"/>
    </location>
</feature>
<evidence type="ECO:0000313" key="6">
    <source>
        <dbReference type="Proteomes" id="UP001220324"/>
    </source>
</evidence>
<feature type="repeat" description="ANK" evidence="3">
    <location>
        <begin position="423"/>
        <end position="455"/>
    </location>
</feature>
<organism evidence="5 6">
    <name type="scientific">Penicillium frequentans</name>
    <dbReference type="NCBI Taxonomy" id="3151616"/>
    <lineage>
        <taxon>Eukaryota</taxon>
        <taxon>Fungi</taxon>
        <taxon>Dikarya</taxon>
        <taxon>Ascomycota</taxon>
        <taxon>Pezizomycotina</taxon>
        <taxon>Eurotiomycetes</taxon>
        <taxon>Eurotiomycetidae</taxon>
        <taxon>Eurotiales</taxon>
        <taxon>Aspergillaceae</taxon>
        <taxon>Penicillium</taxon>
    </lineage>
</organism>
<dbReference type="Gene3D" id="1.25.40.20">
    <property type="entry name" value="Ankyrin repeat-containing domain"/>
    <property type="match status" value="4"/>
</dbReference>
<dbReference type="PANTHER" id="PTHR24198">
    <property type="entry name" value="ANKYRIN REPEAT AND PROTEIN KINASE DOMAIN-CONTAINING PROTEIN"/>
    <property type="match status" value="1"/>
</dbReference>
<dbReference type="Proteomes" id="UP001220324">
    <property type="component" value="Unassembled WGS sequence"/>
</dbReference>
<dbReference type="PROSITE" id="PS50088">
    <property type="entry name" value="ANK_REPEAT"/>
    <property type="match status" value="6"/>
</dbReference>
<proteinExistence type="predicted"/>
<gene>
    <name evidence="5" type="ORF">N7494_004821</name>
</gene>
<evidence type="ECO:0000313" key="5">
    <source>
        <dbReference type="EMBL" id="KAJ5547236.1"/>
    </source>
</evidence>
<feature type="domain" description="GPI inositol-deacylase winged helix" evidence="4">
    <location>
        <begin position="31"/>
        <end position="110"/>
    </location>
</feature>